<sequence>MIYEEVVNSLVNISAILFWLITSWSLFRHYRERRQRRKEIVIEDRGYCPCRVSAAASCGEIKQNIEGETFECGVDAHLITCKSEGCNGLGDLIDQPGV</sequence>
<gene>
    <name evidence="2" type="ORF">LCGC14_0347460</name>
</gene>
<dbReference type="EMBL" id="LAZR01000258">
    <property type="protein sequence ID" value="KKN78679.1"/>
    <property type="molecule type" value="Genomic_DNA"/>
</dbReference>
<comment type="caution">
    <text evidence="2">The sequence shown here is derived from an EMBL/GenBank/DDBJ whole genome shotgun (WGS) entry which is preliminary data.</text>
</comment>
<organism evidence="2">
    <name type="scientific">marine sediment metagenome</name>
    <dbReference type="NCBI Taxonomy" id="412755"/>
    <lineage>
        <taxon>unclassified sequences</taxon>
        <taxon>metagenomes</taxon>
        <taxon>ecological metagenomes</taxon>
    </lineage>
</organism>
<proteinExistence type="predicted"/>
<keyword evidence="1" id="KW-1133">Transmembrane helix</keyword>
<protein>
    <submittedName>
        <fullName evidence="2">Uncharacterized protein</fullName>
    </submittedName>
</protein>
<accession>A0A0F9THF3</accession>
<keyword evidence="1" id="KW-0812">Transmembrane</keyword>
<feature type="transmembrane region" description="Helical" evidence="1">
    <location>
        <begin position="6"/>
        <end position="27"/>
    </location>
</feature>
<evidence type="ECO:0000313" key="2">
    <source>
        <dbReference type="EMBL" id="KKN78679.1"/>
    </source>
</evidence>
<reference evidence="2" key="1">
    <citation type="journal article" date="2015" name="Nature">
        <title>Complex archaea that bridge the gap between prokaryotes and eukaryotes.</title>
        <authorList>
            <person name="Spang A."/>
            <person name="Saw J.H."/>
            <person name="Jorgensen S.L."/>
            <person name="Zaremba-Niedzwiedzka K."/>
            <person name="Martijn J."/>
            <person name="Lind A.E."/>
            <person name="van Eijk R."/>
            <person name="Schleper C."/>
            <person name="Guy L."/>
            <person name="Ettema T.J."/>
        </authorList>
    </citation>
    <scope>NUCLEOTIDE SEQUENCE</scope>
</reference>
<dbReference type="AlphaFoldDB" id="A0A0F9THF3"/>
<evidence type="ECO:0000256" key="1">
    <source>
        <dbReference type="SAM" id="Phobius"/>
    </source>
</evidence>
<name>A0A0F9THF3_9ZZZZ</name>
<keyword evidence="1" id="KW-0472">Membrane</keyword>